<dbReference type="PANTHER" id="PTHR30204:SF69">
    <property type="entry name" value="MERR-FAMILY TRANSCRIPTIONAL REGULATOR"/>
    <property type="match status" value="1"/>
</dbReference>
<dbReference type="SUPFAM" id="SSF46955">
    <property type="entry name" value="Putative DNA-binding domain"/>
    <property type="match status" value="1"/>
</dbReference>
<keyword evidence="3" id="KW-0238">DNA-binding</keyword>
<evidence type="ECO:0000313" key="8">
    <source>
        <dbReference type="Proteomes" id="UP000245926"/>
    </source>
</evidence>
<accession>A0A2U8WCZ7</accession>
<dbReference type="InterPro" id="IPR047057">
    <property type="entry name" value="MerR_fam"/>
</dbReference>
<dbReference type="Gene3D" id="1.10.1660.10">
    <property type="match status" value="1"/>
</dbReference>
<dbReference type="SMART" id="SM00422">
    <property type="entry name" value="HTH_MERR"/>
    <property type="match status" value="1"/>
</dbReference>
<dbReference type="EMBL" id="CP029550">
    <property type="protein sequence ID" value="AWN44054.1"/>
    <property type="molecule type" value="Genomic_DNA"/>
</dbReference>
<dbReference type="RefSeq" id="WP_109895434.1">
    <property type="nucleotide sequence ID" value="NZ_CP029550.1"/>
</dbReference>
<dbReference type="InterPro" id="IPR000551">
    <property type="entry name" value="MerR-type_HTH_dom"/>
</dbReference>
<name>A0A2U8WCZ7_9HYPH</name>
<keyword evidence="8" id="KW-1185">Reference proteome</keyword>
<sequence>MGVTIWELSERTGVNASTIRYYERRAVLPAPHRLGDGQNVYEAADIARVRFVRFGRGLRLEVDEIRALIEMVGEGNCEEIDVFEQAIRERATQLQRFCEAMRSVSNAMRAGEIEEASAFDRLTDEAGDQPAAEAVDEGHGDAPPLSTPNPKRNRAKS</sequence>
<reference evidence="8" key="1">
    <citation type="submission" date="2018-05" db="EMBL/GenBank/DDBJ databases">
        <title>Complete Genome Sequence of Methylobacterium sp. 17SD2-17.</title>
        <authorList>
            <person name="Srinivasan S."/>
        </authorList>
    </citation>
    <scope>NUCLEOTIDE SEQUENCE [LARGE SCALE GENOMIC DNA]</scope>
    <source>
        <strain evidence="8">17SD2-17</strain>
    </source>
</reference>
<dbReference type="InterPro" id="IPR009061">
    <property type="entry name" value="DNA-bd_dom_put_sf"/>
</dbReference>
<evidence type="ECO:0000256" key="3">
    <source>
        <dbReference type="ARBA" id="ARBA00023125"/>
    </source>
</evidence>
<dbReference type="KEGG" id="mets:DK389_30555"/>
<dbReference type="GO" id="GO:0003700">
    <property type="term" value="F:DNA-binding transcription factor activity"/>
    <property type="evidence" value="ECO:0007669"/>
    <property type="project" value="InterPro"/>
</dbReference>
<keyword evidence="4" id="KW-0804">Transcription</keyword>
<feature type="domain" description="HTH merR-type" evidence="6">
    <location>
        <begin position="1"/>
        <end position="71"/>
    </location>
</feature>
<dbReference type="AlphaFoldDB" id="A0A2U8WCZ7"/>
<evidence type="ECO:0000256" key="4">
    <source>
        <dbReference type="ARBA" id="ARBA00023163"/>
    </source>
</evidence>
<evidence type="ECO:0000259" key="6">
    <source>
        <dbReference type="PROSITE" id="PS50937"/>
    </source>
</evidence>
<dbReference type="GO" id="GO:0003677">
    <property type="term" value="F:DNA binding"/>
    <property type="evidence" value="ECO:0007669"/>
    <property type="project" value="UniProtKB-KW"/>
</dbReference>
<dbReference type="Pfam" id="PF13411">
    <property type="entry name" value="MerR_1"/>
    <property type="match status" value="1"/>
</dbReference>
<organism evidence="7 8">
    <name type="scientific">Methylobacterium durans</name>
    <dbReference type="NCBI Taxonomy" id="2202825"/>
    <lineage>
        <taxon>Bacteria</taxon>
        <taxon>Pseudomonadati</taxon>
        <taxon>Pseudomonadota</taxon>
        <taxon>Alphaproteobacteria</taxon>
        <taxon>Hyphomicrobiales</taxon>
        <taxon>Methylobacteriaceae</taxon>
        <taxon>Methylobacterium</taxon>
    </lineage>
</organism>
<dbReference type="PROSITE" id="PS50937">
    <property type="entry name" value="HTH_MERR_2"/>
    <property type="match status" value="1"/>
</dbReference>
<keyword evidence="2" id="KW-0805">Transcription regulation</keyword>
<evidence type="ECO:0000256" key="2">
    <source>
        <dbReference type="ARBA" id="ARBA00023015"/>
    </source>
</evidence>
<dbReference type="OrthoDB" id="9803659at2"/>
<gene>
    <name evidence="7" type="ORF">DK389_30555</name>
</gene>
<keyword evidence="1" id="KW-0678">Repressor</keyword>
<evidence type="ECO:0000313" key="7">
    <source>
        <dbReference type="EMBL" id="AWN44054.1"/>
    </source>
</evidence>
<dbReference type="PANTHER" id="PTHR30204">
    <property type="entry name" value="REDOX-CYCLING DRUG-SENSING TRANSCRIPTIONAL ACTIVATOR SOXR"/>
    <property type="match status" value="1"/>
</dbReference>
<proteinExistence type="predicted"/>
<dbReference type="Proteomes" id="UP000245926">
    <property type="component" value="Chromosome"/>
</dbReference>
<evidence type="ECO:0000256" key="5">
    <source>
        <dbReference type="SAM" id="MobiDB-lite"/>
    </source>
</evidence>
<dbReference type="PRINTS" id="PR00040">
    <property type="entry name" value="HTHMERR"/>
</dbReference>
<evidence type="ECO:0000256" key="1">
    <source>
        <dbReference type="ARBA" id="ARBA00022491"/>
    </source>
</evidence>
<protein>
    <recommendedName>
        <fullName evidence="6">HTH merR-type domain-containing protein</fullName>
    </recommendedName>
</protein>
<feature type="region of interest" description="Disordered" evidence="5">
    <location>
        <begin position="117"/>
        <end position="157"/>
    </location>
</feature>